<evidence type="ECO:0000313" key="3">
    <source>
        <dbReference type="Proteomes" id="UP001500984"/>
    </source>
</evidence>
<reference evidence="3" key="1">
    <citation type="journal article" date="2019" name="Int. J. Syst. Evol. Microbiol.">
        <title>The Global Catalogue of Microorganisms (GCM) 10K type strain sequencing project: providing services to taxonomists for standard genome sequencing and annotation.</title>
        <authorList>
            <consortium name="The Broad Institute Genomics Platform"/>
            <consortium name="The Broad Institute Genome Sequencing Center for Infectious Disease"/>
            <person name="Wu L."/>
            <person name="Ma J."/>
        </authorList>
    </citation>
    <scope>NUCLEOTIDE SEQUENCE [LARGE SCALE GENOMIC DNA]</scope>
    <source>
        <strain evidence="3">JCM 15900</strain>
    </source>
</reference>
<comment type="caution">
    <text evidence="2">The sequence shown here is derived from an EMBL/GenBank/DDBJ whole genome shotgun (WGS) entry which is preliminary data.</text>
</comment>
<dbReference type="RefSeq" id="WP_344338099.1">
    <property type="nucleotide sequence ID" value="NZ_BAAAPZ010000017.1"/>
</dbReference>
<dbReference type="EMBL" id="BAAAPZ010000017">
    <property type="protein sequence ID" value="GAA2104717.1"/>
    <property type="molecule type" value="Genomic_DNA"/>
</dbReference>
<evidence type="ECO:0000256" key="1">
    <source>
        <dbReference type="SAM" id="Coils"/>
    </source>
</evidence>
<gene>
    <name evidence="2" type="ORF">GCM10009823_29580</name>
</gene>
<protein>
    <submittedName>
        <fullName evidence="2">Uncharacterized protein</fullName>
    </submittedName>
</protein>
<feature type="coiled-coil region" evidence="1">
    <location>
        <begin position="309"/>
        <end position="336"/>
    </location>
</feature>
<name>A0ABP5IT43_9MICO</name>
<accession>A0ABP5IT43</accession>
<keyword evidence="1" id="KW-0175">Coiled coil</keyword>
<organism evidence="2 3">
    <name type="scientific">Brevibacterium salitolerans</name>
    <dbReference type="NCBI Taxonomy" id="1403566"/>
    <lineage>
        <taxon>Bacteria</taxon>
        <taxon>Bacillati</taxon>
        <taxon>Actinomycetota</taxon>
        <taxon>Actinomycetes</taxon>
        <taxon>Micrococcales</taxon>
        <taxon>Brevibacteriaceae</taxon>
        <taxon>Brevibacterium</taxon>
    </lineage>
</organism>
<proteinExistence type="predicted"/>
<dbReference type="Proteomes" id="UP001500984">
    <property type="component" value="Unassembled WGS sequence"/>
</dbReference>
<sequence>MAASHPWRALWKEHCARSMPVYRVLVPDSVPHSVRAAWSARGYSTGASRQTGPMRLLRNPGETRNLIRSNLVFKGLTGAGAAGTGIAGLSTLGVSLAADAVATGGLVTTGVFAVLTGVTGGVTGTTYLRDPKRLSKKDRQKAQEARWITPATLGYVPGGRSAQDTDEQRLFHLAVTLAARIAATRSWTHPVLSDHVARVDLDSIIGTLGVRLAELCEVRIQLEEMRDSAEAGRVAAYLRRLAGAFASVADRVVSMHEYLEHLRSLDAQLIALDHSERTREMGERVLDVVARTAGDDVVGTHFRDLNLEAESHAESIQQLLGELDETADEFDDLDSRIAQAAKGLPER</sequence>
<evidence type="ECO:0000313" key="2">
    <source>
        <dbReference type="EMBL" id="GAA2104717.1"/>
    </source>
</evidence>
<keyword evidence="3" id="KW-1185">Reference proteome</keyword>